<feature type="transmembrane region" description="Helical" evidence="2">
    <location>
        <begin position="416"/>
        <end position="434"/>
    </location>
</feature>
<proteinExistence type="predicted"/>
<keyword evidence="5" id="KW-1185">Reference proteome</keyword>
<evidence type="ECO:0000259" key="3">
    <source>
        <dbReference type="Pfam" id="PF20237"/>
    </source>
</evidence>
<evidence type="ECO:0000313" key="5">
    <source>
        <dbReference type="Proteomes" id="UP000037904"/>
    </source>
</evidence>
<feature type="domain" description="DUF6594" evidence="3">
    <location>
        <begin position="251"/>
        <end position="463"/>
    </location>
</feature>
<sequence length="470" mass="52276">MNDKAQNRNRPSWSSAEGASIQKALSHQSTVEDCEESASQSPSEGRTQRLTPTSSSSKTDYTPSNVQRTVTQLTSSDDTAISKPTGNRSKNLRETRNSRSKGAHRSASMSIAGPNPNSVAHEGFQSSPEAGYFKSPLNGRQAQASGYAPSAVAVANYPQSPISPLAYPAWGPAHTPAGYPPPQEPFTPQQQGVLHIDNHYPSRFAFSNQRTLALEPAYHNQNISYDPAYSETQEDMAAQNEDLPIEALDGYAEIAARLSGQCDPRLRPLYRKFDWLNHRALLHLQDQLGAYEEDLIRLDSITTRHGGHMAVSGREERASNHDIHRSRHRLLDKIETVLRRYRHLVVSLEEMQKLPTPTNNDVQAYRTYLENRQVLVEYETQFLRAPDLVALSQGPRTNALERDQSTPAPLVPLRTLISGFSMSGLCLAVLLMVLPDIMTRLVMVLCYLVLIATVLSTTGHLRRLKQLFEG</sequence>
<dbReference type="Pfam" id="PF20237">
    <property type="entry name" value="DUF6594"/>
    <property type="match status" value="1"/>
</dbReference>
<dbReference type="PANTHER" id="PTHR34502:SF5">
    <property type="entry name" value="DUF6594 DOMAIN-CONTAINING PROTEIN"/>
    <property type="match status" value="1"/>
</dbReference>
<name>A0A0M9F319_FUSLA</name>
<dbReference type="InterPro" id="IPR046529">
    <property type="entry name" value="DUF6594"/>
</dbReference>
<feature type="region of interest" description="Disordered" evidence="1">
    <location>
        <begin position="1"/>
        <end position="133"/>
    </location>
</feature>
<reference evidence="4 5" key="1">
    <citation type="submission" date="2015-04" db="EMBL/GenBank/DDBJ databases">
        <title>The draft genome sequence of Fusarium langsethiae, a T-2/HT-2 mycotoxin producer.</title>
        <authorList>
            <person name="Lysoe E."/>
            <person name="Divon H.H."/>
            <person name="Terzi V."/>
            <person name="Orru L."/>
            <person name="Lamontanara A."/>
            <person name="Kolseth A.-K."/>
            <person name="Frandsen R.J."/>
            <person name="Nielsen K."/>
            <person name="Thrane U."/>
        </authorList>
    </citation>
    <scope>NUCLEOTIDE SEQUENCE [LARGE SCALE GENOMIC DNA]</scope>
    <source>
        <strain evidence="4 5">Fl201059</strain>
    </source>
</reference>
<evidence type="ECO:0000313" key="4">
    <source>
        <dbReference type="EMBL" id="KPA44942.1"/>
    </source>
</evidence>
<dbReference type="EMBL" id="JXCE01000019">
    <property type="protein sequence ID" value="KPA44942.1"/>
    <property type="molecule type" value="Genomic_DNA"/>
</dbReference>
<dbReference type="OrthoDB" id="5416037at2759"/>
<feature type="compositionally biased region" description="Polar residues" evidence="1">
    <location>
        <begin position="8"/>
        <end position="89"/>
    </location>
</feature>
<accession>A0A0M9F319</accession>
<keyword evidence="2" id="KW-0812">Transmembrane</keyword>
<feature type="transmembrane region" description="Helical" evidence="2">
    <location>
        <begin position="441"/>
        <end position="461"/>
    </location>
</feature>
<dbReference type="PANTHER" id="PTHR34502">
    <property type="entry name" value="DUF6594 DOMAIN-CONTAINING PROTEIN-RELATED"/>
    <property type="match status" value="1"/>
</dbReference>
<evidence type="ECO:0000256" key="1">
    <source>
        <dbReference type="SAM" id="MobiDB-lite"/>
    </source>
</evidence>
<keyword evidence="2" id="KW-0472">Membrane</keyword>
<protein>
    <recommendedName>
        <fullName evidence="3">DUF6594 domain-containing protein</fullName>
    </recommendedName>
</protein>
<evidence type="ECO:0000256" key="2">
    <source>
        <dbReference type="SAM" id="Phobius"/>
    </source>
</evidence>
<gene>
    <name evidence="4" type="ORF">FLAG1_02084</name>
</gene>
<dbReference type="Proteomes" id="UP000037904">
    <property type="component" value="Unassembled WGS sequence"/>
</dbReference>
<keyword evidence="2" id="KW-1133">Transmembrane helix</keyword>
<comment type="caution">
    <text evidence="4">The sequence shown here is derived from an EMBL/GenBank/DDBJ whole genome shotgun (WGS) entry which is preliminary data.</text>
</comment>
<dbReference type="AlphaFoldDB" id="A0A0M9F319"/>
<organism evidence="4 5">
    <name type="scientific">Fusarium langsethiae</name>
    <dbReference type="NCBI Taxonomy" id="179993"/>
    <lineage>
        <taxon>Eukaryota</taxon>
        <taxon>Fungi</taxon>
        <taxon>Dikarya</taxon>
        <taxon>Ascomycota</taxon>
        <taxon>Pezizomycotina</taxon>
        <taxon>Sordariomycetes</taxon>
        <taxon>Hypocreomycetidae</taxon>
        <taxon>Hypocreales</taxon>
        <taxon>Nectriaceae</taxon>
        <taxon>Fusarium</taxon>
    </lineage>
</organism>